<keyword evidence="3" id="KW-1185">Reference proteome</keyword>
<evidence type="ECO:0000256" key="1">
    <source>
        <dbReference type="SAM" id="Phobius"/>
    </source>
</evidence>
<reference evidence="2 3" key="1">
    <citation type="submission" date="2021-01" db="EMBL/GenBank/DDBJ databases">
        <title>Whole genome shotgun sequence of Catellatospora chokoriensis NBRC 107358.</title>
        <authorList>
            <person name="Komaki H."/>
            <person name="Tamura T."/>
        </authorList>
    </citation>
    <scope>NUCLEOTIDE SEQUENCE [LARGE SCALE GENOMIC DNA]</scope>
    <source>
        <strain evidence="2 3">NBRC 107358</strain>
    </source>
</reference>
<dbReference type="AlphaFoldDB" id="A0A8J3NQH8"/>
<evidence type="ECO:0000313" key="3">
    <source>
        <dbReference type="Proteomes" id="UP000619293"/>
    </source>
</evidence>
<dbReference type="RefSeq" id="WP_191838177.1">
    <property type="nucleotide sequence ID" value="NZ_BAAALB010000003.1"/>
</dbReference>
<evidence type="ECO:0000313" key="2">
    <source>
        <dbReference type="EMBL" id="GIF88915.1"/>
    </source>
</evidence>
<protein>
    <submittedName>
        <fullName evidence="2">Uncharacterized protein</fullName>
    </submittedName>
</protein>
<gene>
    <name evidence="2" type="ORF">Cch02nite_23590</name>
</gene>
<dbReference type="EMBL" id="BONG01000011">
    <property type="protein sequence ID" value="GIF88915.1"/>
    <property type="molecule type" value="Genomic_DNA"/>
</dbReference>
<feature type="transmembrane region" description="Helical" evidence="1">
    <location>
        <begin position="20"/>
        <end position="37"/>
    </location>
</feature>
<name>A0A8J3NQH8_9ACTN</name>
<organism evidence="2 3">
    <name type="scientific">Catellatospora chokoriensis</name>
    <dbReference type="NCBI Taxonomy" id="310353"/>
    <lineage>
        <taxon>Bacteria</taxon>
        <taxon>Bacillati</taxon>
        <taxon>Actinomycetota</taxon>
        <taxon>Actinomycetes</taxon>
        <taxon>Micromonosporales</taxon>
        <taxon>Micromonosporaceae</taxon>
        <taxon>Catellatospora</taxon>
    </lineage>
</organism>
<keyword evidence="1" id="KW-0472">Membrane</keyword>
<accession>A0A8J3NQH8</accession>
<dbReference type="Proteomes" id="UP000619293">
    <property type="component" value="Unassembled WGS sequence"/>
</dbReference>
<sequence length="65" mass="7193">MTTVYDTGMSSVDEVPLRTWLVAVVTFPALPLVLLLERGEFAAAFGRTVRTVRTLRLQSSEVIVI</sequence>
<proteinExistence type="predicted"/>
<comment type="caution">
    <text evidence="2">The sequence shown here is derived from an EMBL/GenBank/DDBJ whole genome shotgun (WGS) entry which is preliminary data.</text>
</comment>
<keyword evidence="1" id="KW-0812">Transmembrane</keyword>
<keyword evidence="1" id="KW-1133">Transmembrane helix</keyword>